<feature type="repeat" description="TPR" evidence="3">
    <location>
        <begin position="277"/>
        <end position="310"/>
    </location>
</feature>
<evidence type="ECO:0000256" key="3">
    <source>
        <dbReference type="PROSITE-ProRule" id="PRU00339"/>
    </source>
</evidence>
<dbReference type="Proteomes" id="UP000194450">
    <property type="component" value="Unassembled WGS sequence"/>
</dbReference>
<evidence type="ECO:0000313" key="4">
    <source>
        <dbReference type="EMBL" id="SMQ61984.1"/>
    </source>
</evidence>
<name>A0A1Y6EH93_9GAMM</name>
<gene>
    <name evidence="4" type="ORF">SAMN06297229_0643</name>
</gene>
<dbReference type="InterPro" id="IPR011990">
    <property type="entry name" value="TPR-like_helical_dom_sf"/>
</dbReference>
<dbReference type="PROSITE" id="PS50005">
    <property type="entry name" value="TPR"/>
    <property type="match status" value="4"/>
</dbReference>
<feature type="repeat" description="TPR" evidence="3">
    <location>
        <begin position="209"/>
        <end position="242"/>
    </location>
</feature>
<dbReference type="PANTHER" id="PTHR45586">
    <property type="entry name" value="TPR REPEAT-CONTAINING PROTEIN PA4667"/>
    <property type="match status" value="1"/>
</dbReference>
<dbReference type="Pfam" id="PF14559">
    <property type="entry name" value="TPR_19"/>
    <property type="match status" value="2"/>
</dbReference>
<dbReference type="AlphaFoldDB" id="A0A1Y6EH93"/>
<accession>A0A1Y6EH93</accession>
<dbReference type="Gene3D" id="1.25.40.10">
    <property type="entry name" value="Tetratricopeptide repeat domain"/>
    <property type="match status" value="3"/>
</dbReference>
<dbReference type="SUPFAM" id="SSF48452">
    <property type="entry name" value="TPR-like"/>
    <property type="match status" value="2"/>
</dbReference>
<dbReference type="SMART" id="SM00028">
    <property type="entry name" value="TPR"/>
    <property type="match status" value="9"/>
</dbReference>
<proteinExistence type="predicted"/>
<dbReference type="Gene3D" id="2.60.120.620">
    <property type="entry name" value="q2cbj1_9rhob like domain"/>
    <property type="match status" value="1"/>
</dbReference>
<dbReference type="Pfam" id="PF13432">
    <property type="entry name" value="TPR_16"/>
    <property type="match status" value="2"/>
</dbReference>
<dbReference type="InterPro" id="IPR051012">
    <property type="entry name" value="CellSynth/LPSAsmb/PSIAsmb"/>
</dbReference>
<organism evidence="4 5">
    <name type="scientific">Pseudidiomarina planktonica</name>
    <dbReference type="NCBI Taxonomy" id="1323738"/>
    <lineage>
        <taxon>Bacteria</taxon>
        <taxon>Pseudomonadati</taxon>
        <taxon>Pseudomonadota</taxon>
        <taxon>Gammaproteobacteria</taxon>
        <taxon>Alteromonadales</taxon>
        <taxon>Idiomarinaceae</taxon>
        <taxon>Pseudidiomarina</taxon>
    </lineage>
</organism>
<feature type="repeat" description="TPR" evidence="3">
    <location>
        <begin position="175"/>
        <end position="208"/>
    </location>
</feature>
<keyword evidence="2 3" id="KW-0802">TPR repeat</keyword>
<reference evidence="5" key="1">
    <citation type="submission" date="2017-04" db="EMBL/GenBank/DDBJ databases">
        <authorList>
            <person name="Varghese N."/>
            <person name="Submissions S."/>
        </authorList>
    </citation>
    <scope>NUCLEOTIDE SEQUENCE [LARGE SCALE GENOMIC DNA]</scope>
</reference>
<evidence type="ECO:0000313" key="5">
    <source>
        <dbReference type="Proteomes" id="UP000194450"/>
    </source>
</evidence>
<feature type="repeat" description="TPR" evidence="3">
    <location>
        <begin position="38"/>
        <end position="71"/>
    </location>
</feature>
<evidence type="ECO:0000256" key="2">
    <source>
        <dbReference type="ARBA" id="ARBA00022803"/>
    </source>
</evidence>
<dbReference type="InterPro" id="IPR012668">
    <property type="entry name" value="CHP02466"/>
</dbReference>
<protein>
    <submittedName>
        <fullName evidence="4">Uncharacterized protein</fullName>
    </submittedName>
</protein>
<evidence type="ECO:0000256" key="1">
    <source>
        <dbReference type="ARBA" id="ARBA00022737"/>
    </source>
</evidence>
<dbReference type="Pfam" id="PF13759">
    <property type="entry name" value="2OG-FeII_Oxy_5"/>
    <property type="match status" value="1"/>
</dbReference>
<dbReference type="RefSeq" id="WP_126797170.1">
    <property type="nucleotide sequence ID" value="NZ_FXWH01000001.1"/>
</dbReference>
<keyword evidence="1" id="KW-0677">Repeat</keyword>
<dbReference type="InterPro" id="IPR019734">
    <property type="entry name" value="TPR_rpt"/>
</dbReference>
<keyword evidence="5" id="KW-1185">Reference proteome</keyword>
<dbReference type="PANTHER" id="PTHR45586:SF1">
    <property type="entry name" value="LIPOPOLYSACCHARIDE ASSEMBLY PROTEIN B"/>
    <property type="match status" value="1"/>
</dbReference>
<sequence length="574" mass="64948">MSSPNEIFQRAVAAFQQQQFAVAEQSCLQLLKTTAGHPDIFHLLALCAKQRGDLAQAETYFQRCLALAPQHPAALRNYAAFLMAAEKFAAAVTIYQQLASTNQADAGTMHNHIVALFRSGRFNEAVELCQGILQHQPQNFGVHLTLGKVFRQMGKPEQALQHVEIAHKGMSEPTADVTYLLACLHYDVDNYEQAEKLLSELIKQQPEFIDAHKALNQLYWEHGRHDDFMQSFDEALQQLPHSLPLRHEQAIHHILAQNYESAIQVLQRSIDEAGEIPVFIHTQGSAYSRLGNYDQALKNYQRAVKLEPNNMRFQLDLAISLLRNNQLEPAMEHLEEANALAPLNQEVLAYQGLCWRLMDNPKGNWLNNTDSFVQSIALEHPPEYESLQDFMQQLADTLSGLHKTQRQPLDQSVRNGTQTVGNLFGQPAKIIEQYKSALEKAAQQYIDSLPDDATHPFLSRKQASFRFTGAWSVKLGETGFHANHVHPEGWLSCCTYVHLPKEIQPHDEQRQGWIKFGETSLGLEEREQVSRFVCPQVGHCVFFPSYFWHGTVPFESDDVRVTVPCDIAPAEVSP</sequence>
<dbReference type="OrthoDB" id="549777at2"/>
<dbReference type="PROSITE" id="PS50293">
    <property type="entry name" value="TPR_REGION"/>
    <property type="match status" value="1"/>
</dbReference>
<dbReference type="EMBL" id="FXWH01000001">
    <property type="protein sequence ID" value="SMQ61984.1"/>
    <property type="molecule type" value="Genomic_DNA"/>
</dbReference>